<dbReference type="CDD" id="cd12148">
    <property type="entry name" value="fungal_TF_MHR"/>
    <property type="match status" value="1"/>
</dbReference>
<dbReference type="PANTHER" id="PTHR46910">
    <property type="entry name" value="TRANSCRIPTION FACTOR PDR1"/>
    <property type="match status" value="1"/>
</dbReference>
<evidence type="ECO:0000256" key="5">
    <source>
        <dbReference type="SAM" id="MobiDB-lite"/>
    </source>
</evidence>
<dbReference type="Pfam" id="PF04082">
    <property type="entry name" value="Fungal_trans"/>
    <property type="match status" value="1"/>
</dbReference>
<proteinExistence type="predicted"/>
<dbReference type="HOGENOM" id="CLU_495295_0_0_1"/>
<comment type="caution">
    <text evidence="7">The sequence shown here is derived from an EMBL/GenBank/DDBJ whole genome shotgun (WGS) entry which is preliminary data.</text>
</comment>
<evidence type="ECO:0000313" key="8">
    <source>
        <dbReference type="Proteomes" id="UP000031192"/>
    </source>
</evidence>
<dbReference type="InterPro" id="IPR007219">
    <property type="entry name" value="XnlR_reg_dom"/>
</dbReference>
<feature type="region of interest" description="Disordered" evidence="5">
    <location>
        <begin position="1"/>
        <end position="43"/>
    </location>
</feature>
<reference evidence="7 8" key="1">
    <citation type="journal article" date="2014" name="Proc. Natl. Acad. Sci. U.S.A.">
        <title>Trajectory and genomic determinants of fungal-pathogen speciation and host adaptation.</title>
        <authorList>
            <person name="Hu X."/>
            <person name="Xiao G."/>
            <person name="Zheng P."/>
            <person name="Shang Y."/>
            <person name="Su Y."/>
            <person name="Zhang X."/>
            <person name="Liu X."/>
            <person name="Zhan S."/>
            <person name="St Leger R.J."/>
            <person name="Wang C."/>
        </authorList>
    </citation>
    <scope>NUCLEOTIDE SEQUENCE [LARGE SCALE GENOMIC DNA]</scope>
    <source>
        <strain evidence="7 8">ARSEF 977</strain>
    </source>
</reference>
<accession>A0A0B4GMV9</accession>
<keyword evidence="4" id="KW-0539">Nucleus</keyword>
<evidence type="ECO:0000259" key="6">
    <source>
        <dbReference type="Pfam" id="PF04082"/>
    </source>
</evidence>
<dbReference type="GO" id="GO:0005634">
    <property type="term" value="C:nucleus"/>
    <property type="evidence" value="ECO:0007669"/>
    <property type="project" value="UniProtKB-SubCell"/>
</dbReference>
<organism evidence="7 8">
    <name type="scientific">Metarhizium guizhouense (strain ARSEF 977)</name>
    <dbReference type="NCBI Taxonomy" id="1276136"/>
    <lineage>
        <taxon>Eukaryota</taxon>
        <taxon>Fungi</taxon>
        <taxon>Dikarya</taxon>
        <taxon>Ascomycota</taxon>
        <taxon>Pezizomycotina</taxon>
        <taxon>Sordariomycetes</taxon>
        <taxon>Hypocreomycetidae</taxon>
        <taxon>Hypocreales</taxon>
        <taxon>Clavicipitaceae</taxon>
        <taxon>Metarhizium</taxon>
    </lineage>
</organism>
<gene>
    <name evidence="7" type="ORF">MGU_08820</name>
</gene>
<name>A0A0B4GMV9_METGA</name>
<dbReference type="PANTHER" id="PTHR46910:SF3">
    <property type="entry name" value="HALOTOLERANCE PROTEIN 9-RELATED"/>
    <property type="match status" value="1"/>
</dbReference>
<dbReference type="Proteomes" id="UP000031192">
    <property type="component" value="Unassembled WGS sequence"/>
</dbReference>
<dbReference type="GO" id="GO:0006351">
    <property type="term" value="P:DNA-templated transcription"/>
    <property type="evidence" value="ECO:0007669"/>
    <property type="project" value="InterPro"/>
</dbReference>
<dbReference type="AlphaFoldDB" id="A0A0B4GMV9"/>
<sequence>MDGDAPDTPSTINSGHDPRPLLRQSARDMKPKHTSPSDPPLSESLADVLATNAFDQLSNGEVGYFGSSTNHGFFWCLSGAIANLGYKASRSQAQQASPASDMRGSRSSVLRKSLPHKTLRESIQEYPSNEELVARFFDNIGDVLPYVDEVSVMGKLHVLDEDANESCPSTQSWQALLNIVLAYALYAIDGPSPEPFYRRVINLLYGKAIHLSTIQTLQALLLLSSFEQNIRRSMASLSSHSLAVRTAYHLGLHAPPTYVCLGAEEQRLRARLWLAIVTQDRILKIAKIVSVGEFSEAETRTLGINNAASFFASLTSLHELTGLALDKIYLSNIGSVRELPTEHLLSEVLNLSIRLDNWVNCNKLFGIMNADVGFGNWTPPSEDAERLAIILSLHYHRIVLLVHGAIVMRSLECLTSVGPQFPSGVTGDTIVAMLRRTLVAARDTHYVICEVLQKRPGFLETNALWWICNYSAFTTCLHSFGLWVLSGHISDTRVSSIRTQKPDLEILLQAALRNLRTLGGMSMLSSKAYQRLQGLLDLLRDKGMDFQHVE</sequence>
<evidence type="ECO:0000256" key="1">
    <source>
        <dbReference type="ARBA" id="ARBA00004123"/>
    </source>
</evidence>
<keyword evidence="2" id="KW-0479">Metal-binding</keyword>
<evidence type="ECO:0000256" key="2">
    <source>
        <dbReference type="ARBA" id="ARBA00022723"/>
    </source>
</evidence>
<protein>
    <submittedName>
        <fullName evidence="7">Transcription factor, fungi</fullName>
    </submittedName>
</protein>
<dbReference type="GO" id="GO:0008270">
    <property type="term" value="F:zinc ion binding"/>
    <property type="evidence" value="ECO:0007669"/>
    <property type="project" value="InterPro"/>
</dbReference>
<comment type="subcellular location">
    <subcellularLocation>
        <location evidence="1">Nucleus</location>
    </subcellularLocation>
</comment>
<dbReference type="EMBL" id="AZNH01000050">
    <property type="protein sequence ID" value="KID83948.1"/>
    <property type="molecule type" value="Genomic_DNA"/>
</dbReference>
<dbReference type="GO" id="GO:0003700">
    <property type="term" value="F:DNA-binding transcription factor activity"/>
    <property type="evidence" value="ECO:0007669"/>
    <property type="project" value="InterPro"/>
</dbReference>
<feature type="domain" description="Xylanolytic transcriptional activator regulatory" evidence="6">
    <location>
        <begin position="135"/>
        <end position="282"/>
    </location>
</feature>
<evidence type="ECO:0000313" key="7">
    <source>
        <dbReference type="EMBL" id="KID83948.1"/>
    </source>
</evidence>
<dbReference type="GO" id="GO:0003677">
    <property type="term" value="F:DNA binding"/>
    <property type="evidence" value="ECO:0007669"/>
    <property type="project" value="UniProtKB-KW"/>
</dbReference>
<evidence type="ECO:0000256" key="3">
    <source>
        <dbReference type="ARBA" id="ARBA00023125"/>
    </source>
</evidence>
<dbReference type="OrthoDB" id="3364175at2759"/>
<dbReference type="InterPro" id="IPR050987">
    <property type="entry name" value="AtrR-like"/>
</dbReference>
<keyword evidence="3" id="KW-0238">DNA-binding</keyword>
<feature type="compositionally biased region" description="Basic and acidic residues" evidence="5">
    <location>
        <begin position="16"/>
        <end position="31"/>
    </location>
</feature>
<evidence type="ECO:0000256" key="4">
    <source>
        <dbReference type="ARBA" id="ARBA00023242"/>
    </source>
</evidence>
<keyword evidence="8" id="KW-1185">Reference proteome</keyword>